<dbReference type="RefSeq" id="WP_118336077.1">
    <property type="nucleotide sequence ID" value="NZ_AP025567.1"/>
</dbReference>
<dbReference type="Proteomes" id="UP000284841">
    <property type="component" value="Unassembled WGS sequence"/>
</dbReference>
<evidence type="ECO:0000313" key="3">
    <source>
        <dbReference type="EMBL" id="RHJ85907.1"/>
    </source>
</evidence>
<dbReference type="Pfam" id="PF01844">
    <property type="entry name" value="HNH"/>
    <property type="match status" value="1"/>
</dbReference>
<comment type="caution">
    <text evidence="3">The sequence shown here is derived from an EMBL/GenBank/DDBJ whole genome shotgun (WGS) entry which is preliminary data.</text>
</comment>
<sequence length="302" mass="34934">MKFKHGLKIGQKITNQELCDKFKCGNMGGMRRSKTTGTLVIISDYTKPLYADKWIGGILYYTGMGKKGNQVLEGNQNKTLYESNINGVEIHLFEVRKAREYTYCGEVKLAEEPYMDEQLDDDGIMRKVWIFPLINITALGKKKRKANLIADEELKESLNELPFLKTLDFTRIIKPKKKSNPIMINNETIYPRDHETSLRALAYANYLCEVDTAHPTFIRRNKEVNYTEPHHLIPLAYSSEFSSSLDVEANIVSLCSNCHNLLHYGRGYEVLLEQLYNERKDELKQANIFVPFDRLLEMYEAL</sequence>
<keyword evidence="3" id="KW-0378">Hydrolase</keyword>
<name>A0A415DYI6_9FIRM</name>
<evidence type="ECO:0000313" key="4">
    <source>
        <dbReference type="Proteomes" id="UP000284841"/>
    </source>
</evidence>
<keyword evidence="3" id="KW-0255">Endonuclease</keyword>
<dbReference type="GO" id="GO:0003676">
    <property type="term" value="F:nucleic acid binding"/>
    <property type="evidence" value="ECO:0007669"/>
    <property type="project" value="InterPro"/>
</dbReference>
<evidence type="ECO:0000259" key="1">
    <source>
        <dbReference type="Pfam" id="PF01844"/>
    </source>
</evidence>
<dbReference type="GO" id="GO:0008270">
    <property type="term" value="F:zinc ion binding"/>
    <property type="evidence" value="ECO:0007669"/>
    <property type="project" value="InterPro"/>
</dbReference>
<keyword evidence="4" id="KW-1185">Reference proteome</keyword>
<dbReference type="EMBL" id="QRMS01000004">
    <property type="protein sequence ID" value="RHJ85907.1"/>
    <property type="molecule type" value="Genomic_DNA"/>
</dbReference>
<dbReference type="Pfam" id="PF26348">
    <property type="entry name" value="SRA_ScoMcrA"/>
    <property type="match status" value="1"/>
</dbReference>
<dbReference type="InterPro" id="IPR058712">
    <property type="entry name" value="SRA_ScoMcrA"/>
</dbReference>
<evidence type="ECO:0000259" key="2">
    <source>
        <dbReference type="Pfam" id="PF26348"/>
    </source>
</evidence>
<dbReference type="OrthoDB" id="9779761at2"/>
<accession>A0A415DYI6</accession>
<gene>
    <name evidence="3" type="ORF">DW099_13755</name>
</gene>
<keyword evidence="3" id="KW-0540">Nuclease</keyword>
<feature type="domain" description="ScoMcrA-like SRA" evidence="2">
    <location>
        <begin position="10"/>
        <end position="139"/>
    </location>
</feature>
<dbReference type="InterPro" id="IPR002711">
    <property type="entry name" value="HNH"/>
</dbReference>
<feature type="domain" description="HNH" evidence="1">
    <location>
        <begin position="225"/>
        <end position="263"/>
    </location>
</feature>
<organism evidence="3 4">
    <name type="scientific">Emergencia timonensis</name>
    <dbReference type="NCBI Taxonomy" id="1776384"/>
    <lineage>
        <taxon>Bacteria</taxon>
        <taxon>Bacillati</taxon>
        <taxon>Bacillota</taxon>
        <taxon>Clostridia</taxon>
        <taxon>Peptostreptococcales</taxon>
        <taxon>Anaerovoracaceae</taxon>
        <taxon>Emergencia</taxon>
    </lineage>
</organism>
<reference evidence="3 4" key="1">
    <citation type="submission" date="2018-08" db="EMBL/GenBank/DDBJ databases">
        <title>A genome reference for cultivated species of the human gut microbiota.</title>
        <authorList>
            <person name="Zou Y."/>
            <person name="Xue W."/>
            <person name="Luo G."/>
        </authorList>
    </citation>
    <scope>NUCLEOTIDE SEQUENCE [LARGE SCALE GENOMIC DNA]</scope>
    <source>
        <strain evidence="3 4">AM07-24</strain>
    </source>
</reference>
<proteinExistence type="predicted"/>
<dbReference type="AlphaFoldDB" id="A0A415DYI6"/>
<protein>
    <submittedName>
        <fullName evidence="3">HNH endonuclease</fullName>
    </submittedName>
</protein>
<dbReference type="GO" id="GO:0004519">
    <property type="term" value="F:endonuclease activity"/>
    <property type="evidence" value="ECO:0007669"/>
    <property type="project" value="UniProtKB-KW"/>
</dbReference>